<proteinExistence type="predicted"/>
<reference evidence="1" key="1">
    <citation type="journal article" date="2019" name="Sci. Rep.">
        <title>Draft genome of Tanacetum cinerariifolium, the natural source of mosquito coil.</title>
        <authorList>
            <person name="Yamashiro T."/>
            <person name="Shiraishi A."/>
            <person name="Satake H."/>
            <person name="Nakayama K."/>
        </authorList>
    </citation>
    <scope>NUCLEOTIDE SEQUENCE</scope>
</reference>
<sequence length="82" mass="8790">MAVHAQSTMSPGLSASMTEWAAPTANTAVGESLRLGYGALRRQELAVKEDEVLSTFEVGQSSRSVSEQHGAERVFALRKPTL</sequence>
<organism evidence="1">
    <name type="scientific">Tanacetum cinerariifolium</name>
    <name type="common">Dalmatian daisy</name>
    <name type="synonym">Chrysanthemum cinerariifolium</name>
    <dbReference type="NCBI Taxonomy" id="118510"/>
    <lineage>
        <taxon>Eukaryota</taxon>
        <taxon>Viridiplantae</taxon>
        <taxon>Streptophyta</taxon>
        <taxon>Embryophyta</taxon>
        <taxon>Tracheophyta</taxon>
        <taxon>Spermatophyta</taxon>
        <taxon>Magnoliopsida</taxon>
        <taxon>eudicotyledons</taxon>
        <taxon>Gunneridae</taxon>
        <taxon>Pentapetalae</taxon>
        <taxon>asterids</taxon>
        <taxon>campanulids</taxon>
        <taxon>Asterales</taxon>
        <taxon>Asteraceae</taxon>
        <taxon>Asteroideae</taxon>
        <taxon>Anthemideae</taxon>
        <taxon>Anthemidinae</taxon>
        <taxon>Tanacetum</taxon>
    </lineage>
</organism>
<dbReference type="AlphaFoldDB" id="A0A699W816"/>
<accession>A0A699W816</accession>
<name>A0A699W816_TANCI</name>
<protein>
    <submittedName>
        <fullName evidence="1">Uncharacterized protein</fullName>
    </submittedName>
</protein>
<gene>
    <name evidence="1" type="ORF">Tci_915654</name>
</gene>
<comment type="caution">
    <text evidence="1">The sequence shown here is derived from an EMBL/GenBank/DDBJ whole genome shotgun (WGS) entry which is preliminary data.</text>
</comment>
<evidence type="ECO:0000313" key="1">
    <source>
        <dbReference type="EMBL" id="GFD43685.1"/>
    </source>
</evidence>
<feature type="non-terminal residue" evidence="1">
    <location>
        <position position="82"/>
    </location>
</feature>
<dbReference type="EMBL" id="BKCJ011603422">
    <property type="protein sequence ID" value="GFD43685.1"/>
    <property type="molecule type" value="Genomic_DNA"/>
</dbReference>